<gene>
    <name evidence="1" type="ORF">L2E82_33676</name>
</gene>
<comment type="caution">
    <text evidence="1">The sequence shown here is derived from an EMBL/GenBank/DDBJ whole genome shotgun (WGS) entry which is preliminary data.</text>
</comment>
<sequence length="341" mass="37704">MENGNTKKKTWKAGFPRYSRKPQAHIKKTEHNELRRNVDKVKMLSRENEVLRHGIRSFKEVVSGETTRSPFVSNKEDEGIIIPVSEHEDDGDSEDEEGELKINDDSDNDSFVEESEFGGQDENLSSFENHNPQNNVDNLPEDNRNDDVIHNGMTSGMSLGCFNEGEEAVSNIENTINAFNNVDDSNKVNSVGSVANSRPVNLSHSNVVGSGGPFSLPDLNNPIEASESIKRNTAFNKSKGQKAMSVKFKDIIRASNRGKKKGKKSNRECSSDAVDGSFTSENSIHSTQFSSSSTNEIQKTIQVGCEIGYQVQDTEDVIRELVNGEGDLFLHRNAMTGKDGD</sequence>
<keyword evidence="2" id="KW-1185">Reference proteome</keyword>
<evidence type="ECO:0000313" key="1">
    <source>
        <dbReference type="EMBL" id="KAI3722634.1"/>
    </source>
</evidence>
<evidence type="ECO:0000313" key="2">
    <source>
        <dbReference type="Proteomes" id="UP001055811"/>
    </source>
</evidence>
<reference evidence="2" key="1">
    <citation type="journal article" date="2022" name="Mol. Ecol. Resour.">
        <title>The genomes of chicory, endive, great burdock and yacon provide insights into Asteraceae palaeo-polyploidization history and plant inulin production.</title>
        <authorList>
            <person name="Fan W."/>
            <person name="Wang S."/>
            <person name="Wang H."/>
            <person name="Wang A."/>
            <person name="Jiang F."/>
            <person name="Liu H."/>
            <person name="Zhao H."/>
            <person name="Xu D."/>
            <person name="Zhang Y."/>
        </authorList>
    </citation>
    <scope>NUCLEOTIDE SEQUENCE [LARGE SCALE GENOMIC DNA]</scope>
    <source>
        <strain evidence="2">cv. Punajuju</strain>
    </source>
</reference>
<accession>A0ACB9BL63</accession>
<organism evidence="1 2">
    <name type="scientific">Cichorium intybus</name>
    <name type="common">Chicory</name>
    <dbReference type="NCBI Taxonomy" id="13427"/>
    <lineage>
        <taxon>Eukaryota</taxon>
        <taxon>Viridiplantae</taxon>
        <taxon>Streptophyta</taxon>
        <taxon>Embryophyta</taxon>
        <taxon>Tracheophyta</taxon>
        <taxon>Spermatophyta</taxon>
        <taxon>Magnoliopsida</taxon>
        <taxon>eudicotyledons</taxon>
        <taxon>Gunneridae</taxon>
        <taxon>Pentapetalae</taxon>
        <taxon>asterids</taxon>
        <taxon>campanulids</taxon>
        <taxon>Asterales</taxon>
        <taxon>Asteraceae</taxon>
        <taxon>Cichorioideae</taxon>
        <taxon>Cichorieae</taxon>
        <taxon>Cichoriinae</taxon>
        <taxon>Cichorium</taxon>
    </lineage>
</organism>
<proteinExistence type="predicted"/>
<protein>
    <submittedName>
        <fullName evidence="1">Uncharacterized protein</fullName>
    </submittedName>
</protein>
<dbReference type="EMBL" id="CM042014">
    <property type="protein sequence ID" value="KAI3722634.1"/>
    <property type="molecule type" value="Genomic_DNA"/>
</dbReference>
<reference evidence="1 2" key="2">
    <citation type="journal article" date="2022" name="Mol. Ecol. Resour.">
        <title>The genomes of chicory, endive, great burdock and yacon provide insights into Asteraceae paleo-polyploidization history and plant inulin production.</title>
        <authorList>
            <person name="Fan W."/>
            <person name="Wang S."/>
            <person name="Wang H."/>
            <person name="Wang A."/>
            <person name="Jiang F."/>
            <person name="Liu H."/>
            <person name="Zhao H."/>
            <person name="Xu D."/>
            <person name="Zhang Y."/>
        </authorList>
    </citation>
    <scope>NUCLEOTIDE SEQUENCE [LARGE SCALE GENOMIC DNA]</scope>
    <source>
        <strain evidence="2">cv. Punajuju</strain>
        <tissue evidence="1">Leaves</tissue>
    </source>
</reference>
<dbReference type="Proteomes" id="UP001055811">
    <property type="component" value="Linkage Group LG06"/>
</dbReference>
<name>A0ACB9BL63_CICIN</name>